<evidence type="ECO:0000313" key="2">
    <source>
        <dbReference type="Proteomes" id="UP000008022"/>
    </source>
</evidence>
<dbReference type="HOGENOM" id="CLU_869828_0_0_1"/>
<reference evidence="1" key="2">
    <citation type="submission" date="2015-06" db="UniProtKB">
        <authorList>
            <consortium name="EnsemblPlants"/>
        </authorList>
    </citation>
    <scope>IDENTIFICATION</scope>
</reference>
<dbReference type="EnsemblPlants" id="ORUFI03G32330.1">
    <property type="protein sequence ID" value="ORUFI03G32330.1"/>
    <property type="gene ID" value="ORUFI03G32330"/>
</dbReference>
<dbReference type="AlphaFoldDB" id="A0A0E0P053"/>
<sequence>MASSRLSARDVEKRPGVFRLASQGGGLDDLFGMPKLLDAVYWFGSLVIHVSPCRIAFGPSRSPERKYLELVTVGSNRIGSEGGRYGRQRRVRRGANDAGVGRGSCTVCSSPRERPAVTHHGGTVLLVSESDGRTQSSSAGGELDGFLVEDGVLAPVEALLHPLVVLPPRHLHLLPLLPPLRESFPFQHPHHLRHGRPVLRRRLCAQQRDLYHHLHLLPVVVAAQAKVTNNWLKILIKQDVGSLDISMYDLGITVLVQAWTVVNRNHIPPTKRTSISLGVRVCGLCSSCHHVLLENSTINENKSGNGVEAFASSQILSPSF</sequence>
<proteinExistence type="predicted"/>
<evidence type="ECO:0000313" key="1">
    <source>
        <dbReference type="EnsemblPlants" id="ORUFI03G32330.1"/>
    </source>
</evidence>
<protein>
    <submittedName>
        <fullName evidence="1">Uncharacterized protein</fullName>
    </submittedName>
</protein>
<accession>A0A0E0P053</accession>
<reference evidence="2" key="1">
    <citation type="submission" date="2013-06" db="EMBL/GenBank/DDBJ databases">
        <authorList>
            <person name="Zhao Q."/>
        </authorList>
    </citation>
    <scope>NUCLEOTIDE SEQUENCE</scope>
    <source>
        <strain evidence="2">cv. W1943</strain>
    </source>
</reference>
<name>A0A0E0P053_ORYRU</name>
<dbReference type="Proteomes" id="UP000008022">
    <property type="component" value="Unassembled WGS sequence"/>
</dbReference>
<organism evidence="1 2">
    <name type="scientific">Oryza rufipogon</name>
    <name type="common">Brownbeard rice</name>
    <name type="synonym">Asian wild rice</name>
    <dbReference type="NCBI Taxonomy" id="4529"/>
    <lineage>
        <taxon>Eukaryota</taxon>
        <taxon>Viridiplantae</taxon>
        <taxon>Streptophyta</taxon>
        <taxon>Embryophyta</taxon>
        <taxon>Tracheophyta</taxon>
        <taxon>Spermatophyta</taxon>
        <taxon>Magnoliopsida</taxon>
        <taxon>Liliopsida</taxon>
        <taxon>Poales</taxon>
        <taxon>Poaceae</taxon>
        <taxon>BOP clade</taxon>
        <taxon>Oryzoideae</taxon>
        <taxon>Oryzeae</taxon>
        <taxon>Oryzinae</taxon>
        <taxon>Oryza</taxon>
    </lineage>
</organism>
<dbReference type="Gramene" id="ORUFI03G32330.1">
    <property type="protein sequence ID" value="ORUFI03G32330.1"/>
    <property type="gene ID" value="ORUFI03G32330"/>
</dbReference>
<keyword evidence="2" id="KW-1185">Reference proteome</keyword>